<dbReference type="Gene3D" id="2.20.25.80">
    <property type="entry name" value="WRKY domain"/>
    <property type="match status" value="1"/>
</dbReference>
<keyword evidence="2" id="KW-0805">Transcription regulation</keyword>
<feature type="compositionally biased region" description="Basic and acidic residues" evidence="6">
    <location>
        <begin position="515"/>
        <end position="524"/>
    </location>
</feature>
<dbReference type="InterPro" id="IPR036576">
    <property type="entry name" value="WRKY_dom_sf"/>
</dbReference>
<comment type="caution">
    <text evidence="8">The sequence shown here is derived from an EMBL/GenBank/DDBJ whole genome shotgun (WGS) entry which is preliminary data.</text>
</comment>
<dbReference type="SUPFAM" id="SSF118290">
    <property type="entry name" value="WRKY DNA-binding domain"/>
    <property type="match status" value="1"/>
</dbReference>
<accession>A0A822YF72</accession>
<dbReference type="GO" id="GO:0043565">
    <property type="term" value="F:sequence-specific DNA binding"/>
    <property type="evidence" value="ECO:0007669"/>
    <property type="project" value="InterPro"/>
</dbReference>
<keyword evidence="5" id="KW-0539">Nucleus</keyword>
<dbReference type="PANTHER" id="PTHR31429">
    <property type="entry name" value="WRKY TRANSCRIPTION FACTOR 36-RELATED"/>
    <property type="match status" value="1"/>
</dbReference>
<evidence type="ECO:0000259" key="7">
    <source>
        <dbReference type="PROSITE" id="PS50811"/>
    </source>
</evidence>
<feature type="region of interest" description="Disordered" evidence="6">
    <location>
        <begin position="40"/>
        <end position="86"/>
    </location>
</feature>
<dbReference type="Pfam" id="PF03106">
    <property type="entry name" value="WRKY"/>
    <property type="match status" value="1"/>
</dbReference>
<dbReference type="GO" id="GO:0003700">
    <property type="term" value="F:DNA-binding transcription factor activity"/>
    <property type="evidence" value="ECO:0007669"/>
    <property type="project" value="InterPro"/>
</dbReference>
<feature type="region of interest" description="Disordered" evidence="6">
    <location>
        <begin position="505"/>
        <end position="524"/>
    </location>
</feature>
<name>A0A822YF72_NELNU</name>
<dbReference type="AlphaFoldDB" id="A0A822YF72"/>
<evidence type="ECO:0000256" key="5">
    <source>
        <dbReference type="ARBA" id="ARBA00023242"/>
    </source>
</evidence>
<dbReference type="EMBL" id="DUZY01000003">
    <property type="protein sequence ID" value="DAD31180.1"/>
    <property type="molecule type" value="Genomic_DNA"/>
</dbReference>
<feature type="compositionally biased region" description="Basic and acidic residues" evidence="6">
    <location>
        <begin position="66"/>
        <end position="86"/>
    </location>
</feature>
<dbReference type="InterPro" id="IPR003657">
    <property type="entry name" value="WRKY_dom"/>
</dbReference>
<evidence type="ECO:0000313" key="9">
    <source>
        <dbReference type="Proteomes" id="UP000607653"/>
    </source>
</evidence>
<dbReference type="Proteomes" id="UP000607653">
    <property type="component" value="Unassembled WGS sequence"/>
</dbReference>
<feature type="domain" description="WRKY" evidence="7">
    <location>
        <begin position="161"/>
        <end position="223"/>
    </location>
</feature>
<feature type="region of interest" description="Disordered" evidence="6">
    <location>
        <begin position="99"/>
        <end position="151"/>
    </location>
</feature>
<gene>
    <name evidence="8" type="ORF">HUJ06_010031</name>
</gene>
<dbReference type="PANTHER" id="PTHR31429:SF24">
    <property type="entry name" value="WRKY TRANSCRIPTION FACTOR 72-RELATED"/>
    <property type="match status" value="1"/>
</dbReference>
<evidence type="ECO:0000256" key="6">
    <source>
        <dbReference type="SAM" id="MobiDB-lite"/>
    </source>
</evidence>
<evidence type="ECO:0000256" key="2">
    <source>
        <dbReference type="ARBA" id="ARBA00023015"/>
    </source>
</evidence>
<keyword evidence="4" id="KW-0804">Transcription</keyword>
<dbReference type="SMART" id="SM00774">
    <property type="entry name" value="WRKY"/>
    <property type="match status" value="1"/>
</dbReference>
<evidence type="ECO:0000256" key="4">
    <source>
        <dbReference type="ARBA" id="ARBA00023163"/>
    </source>
</evidence>
<feature type="compositionally biased region" description="Acidic residues" evidence="6">
    <location>
        <begin position="115"/>
        <end position="125"/>
    </location>
</feature>
<dbReference type="GO" id="GO:0005634">
    <property type="term" value="C:nucleus"/>
    <property type="evidence" value="ECO:0007669"/>
    <property type="project" value="UniProtKB-SubCell"/>
</dbReference>
<evidence type="ECO:0000313" key="8">
    <source>
        <dbReference type="EMBL" id="DAD31180.1"/>
    </source>
</evidence>
<organism evidence="8 9">
    <name type="scientific">Nelumbo nucifera</name>
    <name type="common">Sacred lotus</name>
    <dbReference type="NCBI Taxonomy" id="4432"/>
    <lineage>
        <taxon>Eukaryota</taxon>
        <taxon>Viridiplantae</taxon>
        <taxon>Streptophyta</taxon>
        <taxon>Embryophyta</taxon>
        <taxon>Tracheophyta</taxon>
        <taxon>Spermatophyta</taxon>
        <taxon>Magnoliopsida</taxon>
        <taxon>Proteales</taxon>
        <taxon>Nelumbonaceae</taxon>
        <taxon>Nelumbo</taxon>
    </lineage>
</organism>
<sequence length="524" mass="56268">MGEVREENERLKMVLARIVKDYQSLQTKFFGIAQQEAATQFADTAPKDQEIEEPELVSLSLGRISTEPKKEEKNSNSSKCKEDDHEGLSLGLDCKFEVSNPGSTERASNPSPENSLEEPKEEEAGETWPPSKFLKTMRSGDDEVSQQTQVKKARVSVRARCDTPTMNDGCQWRKYGQKIAKGNPCPRAYYRCTVAPACPVQRCAEDMSILITTYEGTHNHPLPVSATAMASTTSAAASMLMSGSISSRPTLAGASLGPLATNTTSAADLHGLNFNLADNTRARPSFYLPSSSVSSSTTYPTITLDLTAPPSSSASSSSFQLNRLSTSNFPAQRYSPTSFNFSSTESNSQPTWGNGYLSYGTQPYNKNQQQLGSLSLGRQPQESFYQAYMQKNNPAAPSQQSLTESIAAATKAITSDPSFRSALAAAIASIVGSGNSGTTTQGNQGSGENFGQNLKWGEQFSAVPPYTSTTPNGNGCASSFLNRSASSNTQQGSLMFLPPALPFSTSKSASASPVDNRDHININR</sequence>
<dbReference type="InterPro" id="IPR044810">
    <property type="entry name" value="WRKY_plant"/>
</dbReference>
<protein>
    <recommendedName>
        <fullName evidence="7">WRKY domain-containing protein</fullName>
    </recommendedName>
</protein>
<comment type="subcellular location">
    <subcellularLocation>
        <location evidence="1">Nucleus</location>
    </subcellularLocation>
</comment>
<evidence type="ECO:0000256" key="1">
    <source>
        <dbReference type="ARBA" id="ARBA00004123"/>
    </source>
</evidence>
<dbReference type="FunFam" id="2.20.25.80:FF:000002">
    <property type="entry name" value="probable WRKY transcription factor 31"/>
    <property type="match status" value="1"/>
</dbReference>
<keyword evidence="3" id="KW-0238">DNA-binding</keyword>
<reference evidence="8 9" key="1">
    <citation type="journal article" date="2020" name="Mol. Biol. Evol.">
        <title>Distinct Expression and Methylation Patterns for Genes with Different Fates following a Single Whole-Genome Duplication in Flowering Plants.</title>
        <authorList>
            <person name="Shi T."/>
            <person name="Rahmani R.S."/>
            <person name="Gugger P.F."/>
            <person name="Wang M."/>
            <person name="Li H."/>
            <person name="Zhang Y."/>
            <person name="Li Z."/>
            <person name="Wang Q."/>
            <person name="Van de Peer Y."/>
            <person name="Marchal K."/>
            <person name="Chen J."/>
        </authorList>
    </citation>
    <scope>NUCLEOTIDE SEQUENCE [LARGE SCALE GENOMIC DNA]</scope>
    <source>
        <tissue evidence="8">Leaf</tissue>
    </source>
</reference>
<evidence type="ECO:0000256" key="3">
    <source>
        <dbReference type="ARBA" id="ARBA00023125"/>
    </source>
</evidence>
<dbReference type="PROSITE" id="PS50811">
    <property type="entry name" value="WRKY"/>
    <property type="match status" value="1"/>
</dbReference>
<keyword evidence="9" id="KW-1185">Reference proteome</keyword>
<proteinExistence type="predicted"/>